<dbReference type="GO" id="GO:0030170">
    <property type="term" value="F:pyridoxal phosphate binding"/>
    <property type="evidence" value="ECO:0007669"/>
    <property type="project" value="InterPro"/>
</dbReference>
<evidence type="ECO:0000256" key="3">
    <source>
        <dbReference type="ARBA" id="ARBA00022898"/>
    </source>
</evidence>
<keyword evidence="1 4" id="KW-0032">Aminotransferase</keyword>
<dbReference type="PROSITE" id="PS00600">
    <property type="entry name" value="AA_TRANSFER_CLASS_3"/>
    <property type="match status" value="1"/>
</dbReference>
<name>A0A212PYY9_9PROT</name>
<dbReference type="Pfam" id="PF00202">
    <property type="entry name" value="Aminotran_3"/>
    <property type="match status" value="1"/>
</dbReference>
<comment type="similarity">
    <text evidence="4">Belongs to the class-III pyridoxal-phosphate-dependent aminotransferase family. ArgD subfamily.</text>
</comment>
<proteinExistence type="inferred from homology"/>
<keyword evidence="4" id="KW-0055">Arginine biosynthesis</keyword>
<evidence type="ECO:0000256" key="2">
    <source>
        <dbReference type="ARBA" id="ARBA00022679"/>
    </source>
</evidence>
<feature type="binding site" evidence="4">
    <location>
        <position position="276"/>
    </location>
    <ligand>
        <name>pyridoxal 5'-phosphate</name>
        <dbReference type="ChEBI" id="CHEBI:597326"/>
    </ligand>
</feature>
<comment type="pathway">
    <text evidence="4">Amino-acid biosynthesis; L-arginine biosynthesis; N(2)-acetyl-L-ornithine from L-glutamate: step 4/4.</text>
</comment>
<dbReference type="OrthoDB" id="9801834at2"/>
<comment type="subcellular location">
    <subcellularLocation>
        <location evidence="4">Cytoplasm</location>
    </subcellularLocation>
</comment>
<sequence length="395" mass="41757">MLNSSVPTLLPVYKRMDVAFERGLGAQLWDDRGRRYLDFGSGIAVTGLGHCHPHLVEALTSQANALWHTSNLYEIPALQKLADRLVANSFAETVFVCNSGAEAIEITVKMARRHFFARGLPGRHRVITFEGAFHGRTMTGISAVPTPKMAEGFAPLLEGFDVVPFGDLAAVQAAIGPSTAAILIEPIQGEGGIRAAEPGFLAALRQLCDEHDMLLLFDEVQCGLGRTGNMFAYEGMGVVPDIMALAKGLGGGFPIGACLATARAAAGMTYGTHGSTFGGNPLGSAVANAVLDVMLKEGFMADAARRAGVLRERLQGMAARHPEMIAEVRGKGFILGLRTVQPAGDVVARFMELGLVTIPASDNVVRLLPPLTVTLDEIEEGVGIIEQAASRAEAA</sequence>
<feature type="modified residue" description="N6-(pyridoxal phosphate)lysine" evidence="4">
    <location>
        <position position="247"/>
    </location>
</feature>
<dbReference type="NCBIfam" id="TIGR00707">
    <property type="entry name" value="argD"/>
    <property type="match status" value="1"/>
</dbReference>
<dbReference type="PANTHER" id="PTHR11986:SF113">
    <property type="entry name" value="SUCCINYLORNITHINE TRANSAMINASE"/>
    <property type="match status" value="1"/>
</dbReference>
<feature type="binding site" evidence="4">
    <location>
        <begin position="218"/>
        <end position="221"/>
    </location>
    <ligand>
        <name>pyridoxal 5'-phosphate</name>
        <dbReference type="ChEBI" id="CHEBI:597326"/>
    </ligand>
</feature>
<dbReference type="GO" id="GO:0006526">
    <property type="term" value="P:L-arginine biosynthetic process"/>
    <property type="evidence" value="ECO:0007669"/>
    <property type="project" value="UniProtKB-UniRule"/>
</dbReference>
<accession>A0A212PYY9</accession>
<dbReference type="PIRSF" id="PIRSF000521">
    <property type="entry name" value="Transaminase_4ab_Lys_Orn"/>
    <property type="match status" value="1"/>
</dbReference>
<evidence type="ECO:0000313" key="5">
    <source>
        <dbReference type="EMBL" id="SNB52230.1"/>
    </source>
</evidence>
<evidence type="ECO:0000256" key="4">
    <source>
        <dbReference type="HAMAP-Rule" id="MF_01107"/>
    </source>
</evidence>
<comment type="miscellaneous">
    <text evidence="4">May also have succinyldiaminopimelate aminotransferase activity, thus carrying out the corresponding step in lysine biosynthesis.</text>
</comment>
<dbReference type="NCBIfam" id="NF002325">
    <property type="entry name" value="PRK01278.1"/>
    <property type="match status" value="1"/>
</dbReference>
<dbReference type="UniPathway" id="UPA00068">
    <property type="reaction ID" value="UER00109"/>
</dbReference>
<dbReference type="EC" id="2.6.1.11" evidence="4"/>
<dbReference type="GO" id="GO:0003992">
    <property type="term" value="F:N2-acetyl-L-ornithine:2-oxoglutarate 5-aminotransferase activity"/>
    <property type="evidence" value="ECO:0007669"/>
    <property type="project" value="UniProtKB-UniRule"/>
</dbReference>
<comment type="subunit">
    <text evidence="4">Homodimer.</text>
</comment>
<comment type="catalytic activity">
    <reaction evidence="4">
        <text>N(2)-acetyl-L-ornithine + 2-oxoglutarate = N-acetyl-L-glutamate 5-semialdehyde + L-glutamate</text>
        <dbReference type="Rhea" id="RHEA:18049"/>
        <dbReference type="ChEBI" id="CHEBI:16810"/>
        <dbReference type="ChEBI" id="CHEBI:29123"/>
        <dbReference type="ChEBI" id="CHEBI:29985"/>
        <dbReference type="ChEBI" id="CHEBI:57805"/>
        <dbReference type="EC" id="2.6.1.11"/>
    </reaction>
</comment>
<dbReference type="HAMAP" id="MF_01107">
    <property type="entry name" value="ArgD_aminotrans_3"/>
    <property type="match status" value="1"/>
</dbReference>
<dbReference type="AlphaFoldDB" id="A0A212PYY9"/>
<dbReference type="PANTHER" id="PTHR11986">
    <property type="entry name" value="AMINOTRANSFERASE CLASS III"/>
    <property type="match status" value="1"/>
</dbReference>
<feature type="binding site" evidence="4">
    <location>
        <position position="136"/>
    </location>
    <ligand>
        <name>N(2)-acetyl-L-ornithine</name>
        <dbReference type="ChEBI" id="CHEBI:57805"/>
    </ligand>
</feature>
<dbReference type="GO" id="GO:0005737">
    <property type="term" value="C:cytoplasm"/>
    <property type="evidence" value="ECO:0007669"/>
    <property type="project" value="UniProtKB-SubCell"/>
</dbReference>
<dbReference type="InterPro" id="IPR015424">
    <property type="entry name" value="PyrdxlP-dep_Trfase"/>
</dbReference>
<dbReference type="RefSeq" id="WP_088559540.1">
    <property type="nucleotide sequence ID" value="NZ_FYEH01000001.1"/>
</dbReference>
<keyword evidence="2 4" id="KW-0808">Transferase</keyword>
<dbReference type="GO" id="GO:0042802">
    <property type="term" value="F:identical protein binding"/>
    <property type="evidence" value="ECO:0007669"/>
    <property type="project" value="TreeGrafter"/>
</dbReference>
<keyword evidence="4" id="KW-0963">Cytoplasm</keyword>
<dbReference type="SUPFAM" id="SSF53383">
    <property type="entry name" value="PLP-dependent transferases"/>
    <property type="match status" value="1"/>
</dbReference>
<protein>
    <recommendedName>
        <fullName evidence="4">Acetylornithine aminotransferase</fullName>
        <shortName evidence="4">ACOAT</shortName>
        <ecNumber evidence="4">2.6.1.11</ecNumber>
    </recommendedName>
</protein>
<gene>
    <name evidence="4" type="primary">argD</name>
    <name evidence="5" type="ORF">SAMN07250955_101210</name>
</gene>
<evidence type="ECO:0000256" key="1">
    <source>
        <dbReference type="ARBA" id="ARBA00022576"/>
    </source>
</evidence>
<dbReference type="Gene3D" id="3.90.1150.10">
    <property type="entry name" value="Aspartate Aminotransferase, domain 1"/>
    <property type="match status" value="1"/>
</dbReference>
<dbReference type="Proteomes" id="UP000197065">
    <property type="component" value="Unassembled WGS sequence"/>
</dbReference>
<keyword evidence="6" id="KW-1185">Reference proteome</keyword>
<comment type="cofactor">
    <cofactor evidence="4">
        <name>pyridoxal 5'-phosphate</name>
        <dbReference type="ChEBI" id="CHEBI:597326"/>
    </cofactor>
    <text evidence="4">Binds 1 pyridoxal phosphate per subunit.</text>
</comment>
<dbReference type="InterPro" id="IPR015422">
    <property type="entry name" value="PyrdxlP-dep_Trfase_small"/>
</dbReference>
<feature type="binding site" evidence="4">
    <location>
        <position position="275"/>
    </location>
    <ligand>
        <name>N(2)-acetyl-L-ornithine</name>
        <dbReference type="ChEBI" id="CHEBI:57805"/>
    </ligand>
</feature>
<dbReference type="FunFam" id="3.40.640.10:FF:000004">
    <property type="entry name" value="Acetylornithine aminotransferase"/>
    <property type="match status" value="1"/>
</dbReference>
<dbReference type="CDD" id="cd00610">
    <property type="entry name" value="OAT_like"/>
    <property type="match status" value="1"/>
</dbReference>
<dbReference type="InterPro" id="IPR015421">
    <property type="entry name" value="PyrdxlP-dep_Trfase_major"/>
</dbReference>
<reference evidence="5 6" key="1">
    <citation type="submission" date="2017-06" db="EMBL/GenBank/DDBJ databases">
        <authorList>
            <person name="Kim H.J."/>
            <person name="Triplett B.A."/>
        </authorList>
    </citation>
    <scope>NUCLEOTIDE SEQUENCE [LARGE SCALE GENOMIC DNA]</scope>
    <source>
        <strain evidence="5 6">B29T1</strain>
    </source>
</reference>
<dbReference type="InterPro" id="IPR049704">
    <property type="entry name" value="Aminotrans_3_PPA_site"/>
</dbReference>
<organism evidence="5 6">
    <name type="scientific">Arboricoccus pini</name>
    <dbReference type="NCBI Taxonomy" id="1963835"/>
    <lineage>
        <taxon>Bacteria</taxon>
        <taxon>Pseudomonadati</taxon>
        <taxon>Pseudomonadota</taxon>
        <taxon>Alphaproteobacteria</taxon>
        <taxon>Geminicoccales</taxon>
        <taxon>Geminicoccaceae</taxon>
        <taxon>Arboricoccus</taxon>
    </lineage>
</organism>
<keyword evidence="3 4" id="KW-0663">Pyridoxal phosphate</keyword>
<feature type="binding site" evidence="4">
    <location>
        <position position="133"/>
    </location>
    <ligand>
        <name>pyridoxal 5'-phosphate</name>
        <dbReference type="ChEBI" id="CHEBI:597326"/>
    </ligand>
</feature>
<dbReference type="EMBL" id="FYEH01000001">
    <property type="protein sequence ID" value="SNB52230.1"/>
    <property type="molecule type" value="Genomic_DNA"/>
</dbReference>
<dbReference type="InterPro" id="IPR005814">
    <property type="entry name" value="Aminotrans_3"/>
</dbReference>
<keyword evidence="4" id="KW-0028">Amino-acid biosynthesis</keyword>
<feature type="binding site" evidence="4">
    <location>
        <begin position="100"/>
        <end position="101"/>
    </location>
    <ligand>
        <name>pyridoxal 5'-phosphate</name>
        <dbReference type="ChEBI" id="CHEBI:597326"/>
    </ligand>
</feature>
<evidence type="ECO:0000313" key="6">
    <source>
        <dbReference type="Proteomes" id="UP000197065"/>
    </source>
</evidence>
<dbReference type="Gene3D" id="3.40.640.10">
    <property type="entry name" value="Type I PLP-dependent aspartate aminotransferase-like (Major domain)"/>
    <property type="match status" value="1"/>
</dbReference>
<dbReference type="InterPro" id="IPR050103">
    <property type="entry name" value="Class-III_PLP-dep_AT"/>
</dbReference>
<dbReference type="InterPro" id="IPR004636">
    <property type="entry name" value="AcOrn/SuccOrn_fam"/>
</dbReference>